<gene>
    <name evidence="2" type="ORF">C477_05014</name>
</gene>
<proteinExistence type="predicted"/>
<dbReference type="PATRIC" id="fig|1227488.3.peg.990"/>
<protein>
    <submittedName>
        <fullName evidence="2">Uncharacterized protein</fullName>
    </submittedName>
</protein>
<keyword evidence="1" id="KW-0472">Membrane</keyword>
<keyword evidence="3" id="KW-1185">Reference proteome</keyword>
<keyword evidence="1" id="KW-0812">Transmembrane</keyword>
<dbReference type="AlphaFoldDB" id="M0CEJ7"/>
<reference evidence="2 3" key="1">
    <citation type="journal article" date="2014" name="PLoS Genet.">
        <title>Phylogenetically driven sequencing of extremely halophilic archaea reveals strategies for static and dynamic osmo-response.</title>
        <authorList>
            <person name="Becker E.A."/>
            <person name="Seitzer P.M."/>
            <person name="Tritt A."/>
            <person name="Larsen D."/>
            <person name="Krusor M."/>
            <person name="Yao A.I."/>
            <person name="Wu D."/>
            <person name="Madern D."/>
            <person name="Eisen J.A."/>
            <person name="Darling A.E."/>
            <person name="Facciotti M.T."/>
        </authorList>
    </citation>
    <scope>NUCLEOTIDE SEQUENCE [LARGE SCALE GENOMIC DNA]</scope>
    <source>
        <strain evidence="2 3">JCM 13891</strain>
    </source>
</reference>
<dbReference type="EMBL" id="AOIS01000018">
    <property type="protein sequence ID" value="ELZ21675.1"/>
    <property type="molecule type" value="Genomic_DNA"/>
</dbReference>
<organism evidence="2 3">
    <name type="scientific">Haloterrigena salina JCM 13891</name>
    <dbReference type="NCBI Taxonomy" id="1227488"/>
    <lineage>
        <taxon>Archaea</taxon>
        <taxon>Methanobacteriati</taxon>
        <taxon>Methanobacteriota</taxon>
        <taxon>Stenosarchaea group</taxon>
        <taxon>Halobacteria</taxon>
        <taxon>Halobacteriales</taxon>
        <taxon>Natrialbaceae</taxon>
        <taxon>Haloterrigena</taxon>
    </lineage>
</organism>
<keyword evidence="1" id="KW-1133">Transmembrane helix</keyword>
<evidence type="ECO:0000313" key="3">
    <source>
        <dbReference type="Proteomes" id="UP000011657"/>
    </source>
</evidence>
<comment type="caution">
    <text evidence="2">The sequence shown here is derived from an EMBL/GenBank/DDBJ whole genome shotgun (WGS) entry which is preliminary data.</text>
</comment>
<dbReference type="STRING" id="1227488.C477_05014"/>
<feature type="transmembrane region" description="Helical" evidence="1">
    <location>
        <begin position="12"/>
        <end position="32"/>
    </location>
</feature>
<accession>M0CEJ7</accession>
<evidence type="ECO:0000313" key="2">
    <source>
        <dbReference type="EMBL" id="ELZ21675.1"/>
    </source>
</evidence>
<dbReference type="Proteomes" id="UP000011657">
    <property type="component" value="Unassembled WGS sequence"/>
</dbReference>
<evidence type="ECO:0000256" key="1">
    <source>
        <dbReference type="SAM" id="Phobius"/>
    </source>
</evidence>
<sequence length="114" mass="12206">MLLFVGVDGFGPFPFASVLVATLCVGVIYVVIGHSVSAMTESETTASTGGFAAFFLMYIRDLLFSAINKRFRLVDGYAEAFVLRFQLRAVSEDIVNAVRSLGDGDVDGASVGRQ</sequence>
<name>M0CEJ7_9EURY</name>